<protein>
    <submittedName>
        <fullName evidence="1">Uncharacterized protein</fullName>
    </submittedName>
</protein>
<proteinExistence type="predicted"/>
<keyword evidence="2" id="KW-1185">Reference proteome</keyword>
<dbReference type="AlphaFoldDB" id="A0A8T1ZD43"/>
<feature type="non-terminal residue" evidence="1">
    <location>
        <position position="45"/>
    </location>
</feature>
<evidence type="ECO:0000313" key="1">
    <source>
        <dbReference type="EMBL" id="KAG7555974.1"/>
    </source>
</evidence>
<reference evidence="1 2" key="1">
    <citation type="submission" date="2020-12" db="EMBL/GenBank/DDBJ databases">
        <title>Concerted genomic and epigenomic changes stabilize Arabidopsis allopolyploids.</title>
        <authorList>
            <person name="Chen Z."/>
        </authorList>
    </citation>
    <scope>NUCLEOTIDE SEQUENCE [LARGE SCALE GENOMIC DNA]</scope>
    <source>
        <strain evidence="1">As9502</strain>
        <tissue evidence="1">Leaf</tissue>
    </source>
</reference>
<gene>
    <name evidence="1" type="ORF">ISN44_As11g020510</name>
</gene>
<evidence type="ECO:0000313" key="2">
    <source>
        <dbReference type="Proteomes" id="UP000694251"/>
    </source>
</evidence>
<dbReference type="EMBL" id="JAEFBJ010000011">
    <property type="protein sequence ID" value="KAG7555974.1"/>
    <property type="molecule type" value="Genomic_DNA"/>
</dbReference>
<organism evidence="1 2">
    <name type="scientific">Arabidopsis suecica</name>
    <name type="common">Swedish thale-cress</name>
    <name type="synonym">Cardaminopsis suecica</name>
    <dbReference type="NCBI Taxonomy" id="45249"/>
    <lineage>
        <taxon>Eukaryota</taxon>
        <taxon>Viridiplantae</taxon>
        <taxon>Streptophyta</taxon>
        <taxon>Embryophyta</taxon>
        <taxon>Tracheophyta</taxon>
        <taxon>Spermatophyta</taxon>
        <taxon>Magnoliopsida</taxon>
        <taxon>eudicotyledons</taxon>
        <taxon>Gunneridae</taxon>
        <taxon>Pentapetalae</taxon>
        <taxon>rosids</taxon>
        <taxon>malvids</taxon>
        <taxon>Brassicales</taxon>
        <taxon>Brassicaceae</taxon>
        <taxon>Camelineae</taxon>
        <taxon>Arabidopsis</taxon>
    </lineage>
</organism>
<name>A0A8T1ZD43_ARASU</name>
<accession>A0A8T1ZD43</accession>
<dbReference type="Proteomes" id="UP000694251">
    <property type="component" value="Chromosome 11"/>
</dbReference>
<sequence>MSQTSSCDQTTIRANVKWGGSVTTSGGICRERPFFIVCSFFVNFF</sequence>
<comment type="caution">
    <text evidence="1">The sequence shown here is derived from an EMBL/GenBank/DDBJ whole genome shotgun (WGS) entry which is preliminary data.</text>
</comment>